<dbReference type="EMBL" id="CAJNOH010015999">
    <property type="protein sequence ID" value="CAF1568098.1"/>
    <property type="molecule type" value="Genomic_DNA"/>
</dbReference>
<evidence type="ECO:0000313" key="5">
    <source>
        <dbReference type="EMBL" id="CAF1680108.1"/>
    </source>
</evidence>
<dbReference type="GO" id="GO:0016616">
    <property type="term" value="F:oxidoreductase activity, acting on the CH-OH group of donors, NAD or NADP as acceptor"/>
    <property type="evidence" value="ECO:0007669"/>
    <property type="project" value="InterPro"/>
</dbReference>
<dbReference type="Gene3D" id="3.90.180.10">
    <property type="entry name" value="Medium-chain alcohol dehydrogenases, catalytic domain"/>
    <property type="match status" value="1"/>
</dbReference>
<organism evidence="4 6">
    <name type="scientific">Rotaria sordida</name>
    <dbReference type="NCBI Taxonomy" id="392033"/>
    <lineage>
        <taxon>Eukaryota</taxon>
        <taxon>Metazoa</taxon>
        <taxon>Spiralia</taxon>
        <taxon>Gnathifera</taxon>
        <taxon>Rotifera</taxon>
        <taxon>Eurotatoria</taxon>
        <taxon>Bdelloidea</taxon>
        <taxon>Philodinida</taxon>
        <taxon>Philodinidae</taxon>
        <taxon>Rotaria</taxon>
    </lineage>
</organism>
<dbReference type="Proteomes" id="UP000663854">
    <property type="component" value="Unassembled WGS sequence"/>
</dbReference>
<proteinExistence type="predicted"/>
<feature type="non-terminal residue" evidence="4">
    <location>
        <position position="1"/>
    </location>
</feature>
<keyword evidence="1" id="KW-0479">Metal-binding</keyword>
<evidence type="ECO:0000313" key="4">
    <source>
        <dbReference type="EMBL" id="CAF1568098.1"/>
    </source>
</evidence>
<dbReference type="PANTHER" id="PTHR42683">
    <property type="entry name" value="ALDEHYDE REDUCTASE"/>
    <property type="match status" value="1"/>
</dbReference>
<evidence type="ECO:0000313" key="6">
    <source>
        <dbReference type="Proteomes" id="UP000663854"/>
    </source>
</evidence>
<dbReference type="EMBL" id="CAJNOL010017940">
    <property type="protein sequence ID" value="CAF1680108.1"/>
    <property type="molecule type" value="Genomic_DNA"/>
</dbReference>
<dbReference type="InterPro" id="IPR047109">
    <property type="entry name" value="CAD-like"/>
</dbReference>
<dbReference type="GO" id="GO:0046872">
    <property type="term" value="F:metal ion binding"/>
    <property type="evidence" value="ECO:0007669"/>
    <property type="project" value="UniProtKB-KW"/>
</dbReference>
<dbReference type="SUPFAM" id="SSF51735">
    <property type="entry name" value="NAD(P)-binding Rossmann-fold domains"/>
    <property type="match status" value="1"/>
</dbReference>
<dbReference type="AlphaFoldDB" id="A0A815YAF1"/>
<dbReference type="Proteomes" id="UP000663870">
    <property type="component" value="Unassembled WGS sequence"/>
</dbReference>
<reference evidence="4" key="1">
    <citation type="submission" date="2021-02" db="EMBL/GenBank/DDBJ databases">
        <authorList>
            <person name="Nowell W R."/>
        </authorList>
    </citation>
    <scope>NUCLEOTIDE SEQUENCE</scope>
</reference>
<evidence type="ECO:0000313" key="7">
    <source>
        <dbReference type="Proteomes" id="UP000663870"/>
    </source>
</evidence>
<gene>
    <name evidence="5" type="ORF">JXQ802_LOCUS59024</name>
    <name evidence="4" type="ORF">PYM288_LOCUS42374</name>
</gene>
<keyword evidence="3" id="KW-0560">Oxidoreductase</keyword>
<protein>
    <submittedName>
        <fullName evidence="4">Uncharacterized protein</fullName>
    </submittedName>
</protein>
<evidence type="ECO:0000256" key="3">
    <source>
        <dbReference type="ARBA" id="ARBA00023002"/>
    </source>
</evidence>
<keyword evidence="7" id="KW-1185">Reference proteome</keyword>
<evidence type="ECO:0000256" key="1">
    <source>
        <dbReference type="ARBA" id="ARBA00022723"/>
    </source>
</evidence>
<sequence>NLEQHYPNTISTNNSTELHKVTSIYDGYSNFITIKKHFASKISKNLPLDTVTPLLCASITTYSPLKQYHVVISLGHMAVKFGVAMGTHVTVISTSESKYDDVIKFDAKVFLISKDVEQLKGVENSFNFIIYTVVSMIKIGAPPKLVEIPALILLFKQLIITGSQIDRMKQKKEISIAYL</sequence>
<comment type="caution">
    <text evidence="4">The sequence shown here is derived from an EMBL/GenBank/DDBJ whole genome shotgun (WGS) entry which is preliminary data.</text>
</comment>
<evidence type="ECO:0000256" key="2">
    <source>
        <dbReference type="ARBA" id="ARBA00022833"/>
    </source>
</evidence>
<name>A0A815YAF1_9BILA</name>
<accession>A0A815YAF1</accession>
<dbReference type="InterPro" id="IPR036291">
    <property type="entry name" value="NAD(P)-bd_dom_sf"/>
</dbReference>
<dbReference type="Gene3D" id="3.40.50.720">
    <property type="entry name" value="NAD(P)-binding Rossmann-like Domain"/>
    <property type="match status" value="1"/>
</dbReference>
<keyword evidence="2" id="KW-0862">Zinc</keyword>